<comment type="function">
    <text evidence="11">Catalyzes the phosphorylation of the hydroxyl group of 4-methyl-5-beta-hydroxyethylthiazole (THZ).</text>
</comment>
<evidence type="ECO:0000256" key="8">
    <source>
        <dbReference type="ARBA" id="ARBA00022840"/>
    </source>
</evidence>
<dbReference type="CDD" id="cd01170">
    <property type="entry name" value="THZ_kinase"/>
    <property type="match status" value="1"/>
</dbReference>
<keyword evidence="9 11" id="KW-0460">Magnesium</keyword>
<dbReference type="OrthoDB" id="9778146at2"/>
<dbReference type="InterPro" id="IPR000417">
    <property type="entry name" value="Hyethyz_kinase"/>
</dbReference>
<evidence type="ECO:0000256" key="7">
    <source>
        <dbReference type="ARBA" id="ARBA00022777"/>
    </source>
</evidence>
<evidence type="ECO:0000256" key="6">
    <source>
        <dbReference type="ARBA" id="ARBA00022741"/>
    </source>
</evidence>
<dbReference type="GO" id="GO:0000287">
    <property type="term" value="F:magnesium ion binding"/>
    <property type="evidence" value="ECO:0007669"/>
    <property type="project" value="UniProtKB-UniRule"/>
</dbReference>
<evidence type="ECO:0000313" key="12">
    <source>
        <dbReference type="EMBL" id="KZE37407.1"/>
    </source>
</evidence>
<protein>
    <recommendedName>
        <fullName evidence="11">Hydroxyethylthiazole kinase</fullName>
        <ecNumber evidence="11">2.7.1.50</ecNumber>
    </recommendedName>
    <alternativeName>
        <fullName evidence="11">4-methyl-5-beta-hydroxyethylthiazole kinase</fullName>
        <shortName evidence="11">TH kinase</shortName>
        <shortName evidence="11">Thz kinase</shortName>
    </alternativeName>
</protein>
<evidence type="ECO:0000313" key="13">
    <source>
        <dbReference type="Proteomes" id="UP000076490"/>
    </source>
</evidence>
<keyword evidence="4 11" id="KW-0808">Transferase</keyword>
<dbReference type="InterPro" id="IPR029056">
    <property type="entry name" value="Ribokinase-like"/>
</dbReference>
<feature type="binding site" evidence="11">
    <location>
        <position position="162"/>
    </location>
    <ligand>
        <name>ATP</name>
        <dbReference type="ChEBI" id="CHEBI:30616"/>
    </ligand>
</feature>
<evidence type="ECO:0000256" key="9">
    <source>
        <dbReference type="ARBA" id="ARBA00022842"/>
    </source>
</evidence>
<feature type="binding site" evidence="11">
    <location>
        <position position="116"/>
    </location>
    <ligand>
        <name>ATP</name>
        <dbReference type="ChEBI" id="CHEBI:30616"/>
    </ligand>
</feature>
<keyword evidence="8 11" id="KW-0067">ATP-binding</keyword>
<dbReference type="UniPathway" id="UPA00060">
    <property type="reaction ID" value="UER00139"/>
</dbReference>
<dbReference type="Pfam" id="PF02110">
    <property type="entry name" value="HK"/>
    <property type="match status" value="1"/>
</dbReference>
<evidence type="ECO:0000256" key="2">
    <source>
        <dbReference type="ARBA" id="ARBA00001946"/>
    </source>
</evidence>
<evidence type="ECO:0000256" key="11">
    <source>
        <dbReference type="HAMAP-Rule" id="MF_00228"/>
    </source>
</evidence>
<comment type="catalytic activity">
    <reaction evidence="1 11">
        <text>5-(2-hydroxyethyl)-4-methylthiazole + ATP = 4-methyl-5-(2-phosphooxyethyl)-thiazole + ADP + H(+)</text>
        <dbReference type="Rhea" id="RHEA:24212"/>
        <dbReference type="ChEBI" id="CHEBI:15378"/>
        <dbReference type="ChEBI" id="CHEBI:17957"/>
        <dbReference type="ChEBI" id="CHEBI:30616"/>
        <dbReference type="ChEBI" id="CHEBI:58296"/>
        <dbReference type="ChEBI" id="CHEBI:456216"/>
        <dbReference type="EC" id="2.7.1.50"/>
    </reaction>
</comment>
<comment type="caution">
    <text evidence="12">The sequence shown here is derived from an EMBL/GenBank/DDBJ whole genome shotgun (WGS) entry which is preliminary data.</text>
</comment>
<reference evidence="12 13" key="1">
    <citation type="submission" date="2016-01" db="EMBL/GenBank/DDBJ databases">
        <title>Whole genome sequencing of Bhargavaea cecembensis T14.</title>
        <authorList>
            <person name="Hong K.W."/>
        </authorList>
    </citation>
    <scope>NUCLEOTIDE SEQUENCE [LARGE SCALE GENOMIC DNA]</scope>
    <source>
        <strain evidence="12 13">T14</strain>
    </source>
</reference>
<organism evidence="12 13">
    <name type="scientific">Bhargavaea cecembensis</name>
    <dbReference type="NCBI Taxonomy" id="394098"/>
    <lineage>
        <taxon>Bacteria</taxon>
        <taxon>Bacillati</taxon>
        <taxon>Bacillota</taxon>
        <taxon>Bacilli</taxon>
        <taxon>Bacillales</taxon>
        <taxon>Caryophanaceae</taxon>
        <taxon>Bhargavaea</taxon>
    </lineage>
</organism>
<comment type="pathway">
    <text evidence="3 11">Cofactor biosynthesis; thiamine diphosphate biosynthesis; 4-methyl-5-(2-phosphoethyl)-thiazole from 5-(2-hydroxyethyl)-4-methylthiazole: step 1/1.</text>
</comment>
<dbReference type="PRINTS" id="PR01099">
    <property type="entry name" value="HYETHTZKNASE"/>
</dbReference>
<proteinExistence type="inferred from homology"/>
<evidence type="ECO:0000256" key="3">
    <source>
        <dbReference type="ARBA" id="ARBA00004868"/>
    </source>
</evidence>
<dbReference type="GO" id="GO:0004417">
    <property type="term" value="F:hydroxyethylthiazole kinase activity"/>
    <property type="evidence" value="ECO:0007669"/>
    <property type="project" value="UniProtKB-UniRule"/>
</dbReference>
<dbReference type="AlphaFoldDB" id="A0A163EX72"/>
<dbReference type="NCBIfam" id="TIGR00694">
    <property type="entry name" value="thiM"/>
    <property type="match status" value="1"/>
</dbReference>
<dbReference type="HAMAP" id="MF_00228">
    <property type="entry name" value="Thz_kinase"/>
    <property type="match status" value="1"/>
</dbReference>
<dbReference type="EMBL" id="LQNT01000011">
    <property type="protein sequence ID" value="KZE37407.1"/>
    <property type="molecule type" value="Genomic_DNA"/>
</dbReference>
<dbReference type="GO" id="GO:0009229">
    <property type="term" value="P:thiamine diphosphate biosynthetic process"/>
    <property type="evidence" value="ECO:0007669"/>
    <property type="project" value="UniProtKB-UniRule"/>
</dbReference>
<keyword evidence="5 11" id="KW-0479">Metal-binding</keyword>
<comment type="similarity">
    <text evidence="11">Belongs to the Thz kinase family.</text>
</comment>
<dbReference type="Proteomes" id="UP000076490">
    <property type="component" value="Unassembled WGS sequence"/>
</dbReference>
<keyword evidence="6 11" id="KW-0547">Nucleotide-binding</keyword>
<evidence type="ECO:0000256" key="4">
    <source>
        <dbReference type="ARBA" id="ARBA00022679"/>
    </source>
</evidence>
<dbReference type="Gene3D" id="3.40.1190.20">
    <property type="match status" value="1"/>
</dbReference>
<dbReference type="RefSeq" id="WP_063182623.1">
    <property type="nucleotide sequence ID" value="NZ_LQNT01000011.1"/>
</dbReference>
<dbReference type="EC" id="2.7.1.50" evidence="11"/>
<dbReference type="GO" id="GO:0005524">
    <property type="term" value="F:ATP binding"/>
    <property type="evidence" value="ECO:0007669"/>
    <property type="project" value="UniProtKB-UniRule"/>
</dbReference>
<accession>A0A163EX72</accession>
<dbReference type="SUPFAM" id="SSF53613">
    <property type="entry name" value="Ribokinase-like"/>
    <property type="match status" value="1"/>
</dbReference>
<keyword evidence="7 11" id="KW-0418">Kinase</keyword>
<name>A0A163EX72_9BACL</name>
<feature type="binding site" evidence="11">
    <location>
        <position position="189"/>
    </location>
    <ligand>
        <name>substrate</name>
    </ligand>
</feature>
<dbReference type="PIRSF" id="PIRSF000513">
    <property type="entry name" value="Thz_kinase"/>
    <property type="match status" value="1"/>
</dbReference>
<gene>
    <name evidence="11" type="primary">thiM</name>
    <name evidence="12" type="ORF">AV656_12625</name>
</gene>
<feature type="binding site" evidence="11">
    <location>
        <position position="40"/>
    </location>
    <ligand>
        <name>substrate</name>
    </ligand>
</feature>
<dbReference type="NCBIfam" id="NF006830">
    <property type="entry name" value="PRK09355.1"/>
    <property type="match status" value="1"/>
</dbReference>
<dbReference type="GO" id="GO:0009228">
    <property type="term" value="P:thiamine biosynthetic process"/>
    <property type="evidence" value="ECO:0007669"/>
    <property type="project" value="UniProtKB-KW"/>
</dbReference>
<evidence type="ECO:0000256" key="5">
    <source>
        <dbReference type="ARBA" id="ARBA00022723"/>
    </source>
</evidence>
<sequence length="264" mass="27330">MSHLLSELRERRPLVHCMTNIVVANFQANGLLALGASPVMADAPEEVEEMASAASCTVLNIGTLHQESLETMEMAGKAANSAGTPVILDPVGAGATRFRRKAVSRLLGSVDVALIRCNAGELAAIAGVDWKASGVDAGEGEMNVEAVAAQVARQHGCLVAVTGETDVLTDGERALRISGGHPVMSRITGAGCLLSAVCGAFLSAGKEDPFRSAAVALTFYKSAGERAAEVSELPGSFLQAFIDQLALLSDGDFAVPELVKEVRA</sequence>
<comment type="cofactor">
    <cofactor evidence="2 11">
        <name>Mg(2+)</name>
        <dbReference type="ChEBI" id="CHEBI:18420"/>
    </cofactor>
</comment>
<evidence type="ECO:0000256" key="10">
    <source>
        <dbReference type="ARBA" id="ARBA00022977"/>
    </source>
</evidence>
<keyword evidence="10 11" id="KW-0784">Thiamine biosynthesis</keyword>
<evidence type="ECO:0000256" key="1">
    <source>
        <dbReference type="ARBA" id="ARBA00001771"/>
    </source>
</evidence>